<dbReference type="EMBL" id="FN554974">
    <property type="protein sequence ID" value="CBH17910.1"/>
    <property type="molecule type" value="Genomic_DNA"/>
</dbReference>
<dbReference type="Proteomes" id="UP000002316">
    <property type="component" value="Chromosome 11"/>
</dbReference>
<dbReference type="InterPro" id="IPR029063">
    <property type="entry name" value="SAM-dependent_MTases_sf"/>
</dbReference>
<dbReference type="VEuPathDB" id="TriTrypDB:Tbg972.11.10290"/>
<reference evidence="3" key="1">
    <citation type="journal article" date="2010" name="PLoS Negl. Trop. Dis.">
        <title>The genome sequence of Trypanosoma brucei gambiense, causative agent of chronic human african trypanosomiasis.</title>
        <authorList>
            <person name="Jackson A.P."/>
            <person name="Sanders M."/>
            <person name="Berry A."/>
            <person name="McQuillan J."/>
            <person name="Aslett M.A."/>
            <person name="Quail M.A."/>
            <person name="Chukualim B."/>
            <person name="Capewell P."/>
            <person name="MacLeod A."/>
            <person name="Melville S.E."/>
            <person name="Gibson W."/>
            <person name="Barry J.D."/>
            <person name="Berriman M."/>
            <person name="Hertz-Fowler C."/>
        </authorList>
    </citation>
    <scope>NUCLEOTIDE SEQUENCE [LARGE SCALE GENOMIC DNA]</scope>
    <source>
        <strain evidence="3">MHOM/CI/86/DAL972</strain>
    </source>
</reference>
<feature type="region of interest" description="Disordered" evidence="1">
    <location>
        <begin position="1"/>
        <end position="21"/>
    </location>
</feature>
<dbReference type="AlphaFoldDB" id="D0A8A9"/>
<dbReference type="RefSeq" id="XP_011780174.1">
    <property type="nucleotide sequence ID" value="XM_011781872.1"/>
</dbReference>
<dbReference type="KEGG" id="tbg:TbgDal_XI10290"/>
<dbReference type="Gene3D" id="3.40.50.150">
    <property type="entry name" value="Vaccinia Virus protein VP39"/>
    <property type="match status" value="1"/>
</dbReference>
<evidence type="ECO:0000313" key="2">
    <source>
        <dbReference type="EMBL" id="CBH17910.1"/>
    </source>
</evidence>
<organism evidence="2 3">
    <name type="scientific">Trypanosoma brucei gambiense (strain MHOM/CI/86/DAL972)</name>
    <dbReference type="NCBI Taxonomy" id="679716"/>
    <lineage>
        <taxon>Eukaryota</taxon>
        <taxon>Discoba</taxon>
        <taxon>Euglenozoa</taxon>
        <taxon>Kinetoplastea</taxon>
        <taxon>Metakinetoplastina</taxon>
        <taxon>Trypanosomatida</taxon>
        <taxon>Trypanosomatidae</taxon>
        <taxon>Trypanosoma</taxon>
    </lineage>
</organism>
<gene>
    <name evidence="2" type="ORF">TbgDal_XI10290</name>
</gene>
<dbReference type="PANTHER" id="PTHR39963:SF1">
    <property type="entry name" value="MNMC-LIKE METHYLTRANSFERASE DOMAIN-CONTAINING PROTEIN"/>
    <property type="match status" value="1"/>
</dbReference>
<feature type="compositionally biased region" description="Basic and acidic residues" evidence="1">
    <location>
        <begin position="1"/>
        <end position="12"/>
    </location>
</feature>
<protein>
    <submittedName>
        <fullName evidence="2">Uncharacterized protein</fullName>
    </submittedName>
</protein>
<dbReference type="PANTHER" id="PTHR39963">
    <property type="entry name" value="SLL0983 PROTEIN"/>
    <property type="match status" value="1"/>
</dbReference>
<sequence length="580" mass="63775">MVKLKDVSRKGDTQSPTTTVIGKSLGERHEDALVRAVEKYVPDEIARHLSSLTVYAQLRAGLCPGECNGGHNNNANVGAISCSGNCKNGNAAVSCDMRRRNCGIMSGCKRDVHLESCVSRVLSCRVCHVLRGYCAFWVESMLTIRTVTSASTNFSRHKRLRRSDDVAVVADCVVSSGLDGAGGNRRHNVKLLTLHIVDNEAYKNPGNYVFVLQSVCQPGRVLQLECYPNHMIRFGLLMHFLWQCPCEAFAASQVKGGTGKEKDLRRLQVNSAFSSTDVDILPVTDFNECNSCGMSLHLSTSPAAKEVVVETQSGAVGPSVLVLGLGANVIGNWLDEALPPNVRIDVVEVEPTVLQICRDHKQVPPCDELVNEANEGTGVWCVTRGHKRYPNYRFIVGDAREVLKESNDDGRSEGRNKKCISLSYDVVFLDCYDPAKECMMHDANLVDLCRVRLRPGGALIVNAHIIPEKEMLQEQFLDRDFSSVQVLRVSSCNQSIVVCLASHSGSAGKTAEEVDGERLSGRFTVLSAGRATRYIHNIIEAGNRVYLHKPNTCYFGAGWLKSSKVLENDTCFVKLWTHVD</sequence>
<dbReference type="GeneID" id="23866165"/>
<dbReference type="SUPFAM" id="SSF53335">
    <property type="entry name" value="S-adenosyl-L-methionine-dependent methyltransferases"/>
    <property type="match status" value="1"/>
</dbReference>
<proteinExistence type="predicted"/>
<evidence type="ECO:0000313" key="3">
    <source>
        <dbReference type="Proteomes" id="UP000002316"/>
    </source>
</evidence>
<name>D0A8A9_TRYB9</name>
<dbReference type="OrthoDB" id="273249at2759"/>
<accession>D0A8A9</accession>
<evidence type="ECO:0000256" key="1">
    <source>
        <dbReference type="SAM" id="MobiDB-lite"/>
    </source>
</evidence>